<proteinExistence type="predicted"/>
<evidence type="ECO:0000313" key="1">
    <source>
        <dbReference type="EMBL" id="SVE39043.1"/>
    </source>
</evidence>
<name>A0A383D458_9ZZZZ</name>
<reference evidence="1" key="1">
    <citation type="submission" date="2018-05" db="EMBL/GenBank/DDBJ databases">
        <authorList>
            <person name="Lanie J.A."/>
            <person name="Ng W.-L."/>
            <person name="Kazmierczak K.M."/>
            <person name="Andrzejewski T.M."/>
            <person name="Davidsen T.M."/>
            <person name="Wayne K.J."/>
            <person name="Tettelin H."/>
            <person name="Glass J.I."/>
            <person name="Rusch D."/>
            <person name="Podicherti R."/>
            <person name="Tsui H.-C.T."/>
            <person name="Winkler M.E."/>
        </authorList>
    </citation>
    <scope>NUCLEOTIDE SEQUENCE</scope>
</reference>
<organism evidence="1">
    <name type="scientific">marine metagenome</name>
    <dbReference type="NCBI Taxonomy" id="408172"/>
    <lineage>
        <taxon>unclassified sequences</taxon>
        <taxon>metagenomes</taxon>
        <taxon>ecological metagenomes</taxon>
    </lineage>
</organism>
<dbReference type="EMBL" id="UINC01214008">
    <property type="protein sequence ID" value="SVE39043.1"/>
    <property type="molecule type" value="Genomic_DNA"/>
</dbReference>
<gene>
    <name evidence="1" type="ORF">METZ01_LOCUS491897</name>
</gene>
<dbReference type="AlphaFoldDB" id="A0A383D458"/>
<protein>
    <submittedName>
        <fullName evidence="1">Uncharacterized protein</fullName>
    </submittedName>
</protein>
<accession>A0A383D458</accession>
<sequence length="51" mass="6250">MKYGVDTLLNEKERMWKNSQDKDMWYSESEIKSYIEDMDKVEIAELERCIK</sequence>